<dbReference type="Pfam" id="PF00496">
    <property type="entry name" value="SBP_bac_5"/>
    <property type="match status" value="1"/>
</dbReference>
<dbReference type="Gene3D" id="3.10.105.10">
    <property type="entry name" value="Dipeptide-binding Protein, Domain 3"/>
    <property type="match status" value="1"/>
</dbReference>
<comment type="subcellular location">
    <subcellularLocation>
        <location evidence="1">Cell envelope</location>
    </subcellularLocation>
</comment>
<feature type="domain" description="Solute-binding protein family 5" evidence="5">
    <location>
        <begin position="75"/>
        <end position="461"/>
    </location>
</feature>
<evidence type="ECO:0000313" key="7">
    <source>
        <dbReference type="Proteomes" id="UP000604765"/>
    </source>
</evidence>
<protein>
    <submittedName>
        <fullName evidence="6">Peptide ABC transporter substrate-binding protein</fullName>
    </submittedName>
</protein>
<keyword evidence="3" id="KW-0813">Transport</keyword>
<evidence type="ECO:0000256" key="3">
    <source>
        <dbReference type="ARBA" id="ARBA00022448"/>
    </source>
</evidence>
<dbReference type="CDD" id="cd08504">
    <property type="entry name" value="PBP2_OppA"/>
    <property type="match status" value="1"/>
</dbReference>
<sequence>MKLRLAITAIVIGILGMFLTGCSNGVAKEKPKVATIMEQADISSLDPSMITDVGALETVNNSQEGLYRMKDSTHVKPGLAKKIVKPTRQGTVYTFKLRQNLKWSNGDPITAADFVYAWRRTVNPATKAADSYMFLPIKNAQKIENGQLPVSKLGVKAVDSTTFQVTLAEPTPYFKYLCALVPFLPQNQKTVAKYGKAYGTSSAKTVYDGPFIVTGWSASKGNWTLKKNPHYWDKQAVKLDQVKFVTTKNAQTALSLYQSGKLDNITLAGQQAAHEKDSQGYLSYPSGETDYIAYNFKNKALRNINVRKAISLTINRQALVNNVLKNGAKAPEGLAPEEIAKNPQTGKDFAKDSKVPQSVAYNPTLAKKYWRKGLAELGIKKLNLSLVCYDVDAFRNSAEFVQSSAEKNLSGLTINIDVQPKVQAITTMQKKTGYDLGFSNWIASYPDLNEFFQLLNTNNANNAGNYSNRQYDRYYTRANGVDSRNPQKRYADFQKAQQIAMKDQAILAVNQGQIARLNNPKLKGVTYAAAQGITLKTAYKTK</sequence>
<dbReference type="PIRSF" id="PIRSF002741">
    <property type="entry name" value="MppA"/>
    <property type="match status" value="1"/>
</dbReference>
<dbReference type="SUPFAM" id="SSF53850">
    <property type="entry name" value="Periplasmic binding protein-like II"/>
    <property type="match status" value="1"/>
</dbReference>
<dbReference type="EMBL" id="BNJR01000007">
    <property type="protein sequence ID" value="GHP13305.1"/>
    <property type="molecule type" value="Genomic_DNA"/>
</dbReference>
<accession>A0ABQ3VXM8</accession>
<dbReference type="Gene3D" id="3.40.190.10">
    <property type="entry name" value="Periplasmic binding protein-like II"/>
    <property type="match status" value="1"/>
</dbReference>
<evidence type="ECO:0000256" key="1">
    <source>
        <dbReference type="ARBA" id="ARBA00004196"/>
    </source>
</evidence>
<evidence type="ECO:0000313" key="6">
    <source>
        <dbReference type="EMBL" id="GHP13305.1"/>
    </source>
</evidence>
<comment type="similarity">
    <text evidence="2">Belongs to the bacterial solute-binding protein 5 family.</text>
</comment>
<dbReference type="Proteomes" id="UP000604765">
    <property type="component" value="Unassembled WGS sequence"/>
</dbReference>
<evidence type="ECO:0000256" key="4">
    <source>
        <dbReference type="ARBA" id="ARBA00022729"/>
    </source>
</evidence>
<reference evidence="6 7" key="1">
    <citation type="journal article" date="2021" name="Int. J. Syst. Evol. Microbiol.">
        <title>Lentilactobacillus fungorum sp. nov., isolated from spent mushroom substrates.</title>
        <authorList>
            <person name="Tohno M."/>
            <person name="Tanizawa Y."/>
            <person name="Kojima Y."/>
            <person name="Sakamoto M."/>
            <person name="Ohkuma M."/>
            <person name="Kobayashi H."/>
        </authorList>
    </citation>
    <scope>NUCLEOTIDE SEQUENCE [LARGE SCALE GENOMIC DNA]</scope>
    <source>
        <strain evidence="6 7">YK48G</strain>
    </source>
</reference>
<evidence type="ECO:0000256" key="2">
    <source>
        <dbReference type="ARBA" id="ARBA00005695"/>
    </source>
</evidence>
<dbReference type="InterPro" id="IPR039424">
    <property type="entry name" value="SBP_5"/>
</dbReference>
<name>A0ABQ3VXM8_9LACO</name>
<dbReference type="InterPro" id="IPR030678">
    <property type="entry name" value="Peptide/Ni-bd"/>
</dbReference>
<comment type="caution">
    <text evidence="6">The sequence shown here is derived from an EMBL/GenBank/DDBJ whole genome shotgun (WGS) entry which is preliminary data.</text>
</comment>
<dbReference type="InterPro" id="IPR000914">
    <property type="entry name" value="SBP_5_dom"/>
</dbReference>
<dbReference type="RefSeq" id="WP_203629342.1">
    <property type="nucleotide sequence ID" value="NZ_BNJR01000007.1"/>
</dbReference>
<keyword evidence="4" id="KW-0732">Signal</keyword>
<organism evidence="6 7">
    <name type="scientific">Lentilactobacillus fungorum</name>
    <dbReference type="NCBI Taxonomy" id="2201250"/>
    <lineage>
        <taxon>Bacteria</taxon>
        <taxon>Bacillati</taxon>
        <taxon>Bacillota</taxon>
        <taxon>Bacilli</taxon>
        <taxon>Lactobacillales</taxon>
        <taxon>Lactobacillaceae</taxon>
        <taxon>Lentilactobacillus</taxon>
    </lineage>
</organism>
<dbReference type="PANTHER" id="PTHR30290">
    <property type="entry name" value="PERIPLASMIC BINDING COMPONENT OF ABC TRANSPORTER"/>
    <property type="match status" value="1"/>
</dbReference>
<dbReference type="Gene3D" id="3.90.76.10">
    <property type="entry name" value="Dipeptide-binding Protein, Domain 1"/>
    <property type="match status" value="1"/>
</dbReference>
<evidence type="ECO:0000259" key="5">
    <source>
        <dbReference type="Pfam" id="PF00496"/>
    </source>
</evidence>
<proteinExistence type="inferred from homology"/>
<dbReference type="PANTHER" id="PTHR30290:SF10">
    <property type="entry name" value="PERIPLASMIC OLIGOPEPTIDE-BINDING PROTEIN-RELATED"/>
    <property type="match status" value="1"/>
</dbReference>
<keyword evidence="7" id="KW-1185">Reference proteome</keyword>
<gene>
    <name evidence="6" type="primary">oppA_3</name>
    <name evidence="6" type="ORF">YK48G_07300</name>
</gene>
<dbReference type="PROSITE" id="PS51257">
    <property type="entry name" value="PROKAR_LIPOPROTEIN"/>
    <property type="match status" value="1"/>
</dbReference>